<keyword evidence="6" id="KW-1133">Transmembrane helix</keyword>
<accession>A0A6H0XZS4</accession>
<organism evidence="7 8">
    <name type="scientific">Peltaster fructicola</name>
    <dbReference type="NCBI Taxonomy" id="286661"/>
    <lineage>
        <taxon>Eukaryota</taxon>
        <taxon>Fungi</taxon>
        <taxon>Dikarya</taxon>
        <taxon>Ascomycota</taxon>
        <taxon>Pezizomycotina</taxon>
        <taxon>Dothideomycetes</taxon>
        <taxon>Dothideomycetes incertae sedis</taxon>
        <taxon>Peltaster</taxon>
    </lineage>
</organism>
<protein>
    <recommendedName>
        <fullName evidence="1">gamma-glutamylcyclotransferase</fullName>
        <ecNumber evidence="1">4.3.2.9</ecNumber>
    </recommendedName>
</protein>
<evidence type="ECO:0000256" key="3">
    <source>
        <dbReference type="PIRSR" id="PIRSR617939-1"/>
    </source>
</evidence>
<feature type="compositionally biased region" description="Basic and acidic residues" evidence="5">
    <location>
        <begin position="92"/>
        <end position="105"/>
    </location>
</feature>
<keyword evidence="6" id="KW-0472">Membrane</keyword>
<evidence type="ECO:0000256" key="4">
    <source>
        <dbReference type="PIRSR" id="PIRSR617939-2"/>
    </source>
</evidence>
<feature type="region of interest" description="Disordered" evidence="5">
    <location>
        <begin position="190"/>
        <end position="212"/>
    </location>
</feature>
<proteinExistence type="predicted"/>
<evidence type="ECO:0000256" key="5">
    <source>
        <dbReference type="SAM" id="MobiDB-lite"/>
    </source>
</evidence>
<keyword evidence="2" id="KW-0456">Lyase</keyword>
<dbReference type="EC" id="4.3.2.9" evidence="1"/>
<dbReference type="PANTHER" id="PTHR12935:SF0">
    <property type="entry name" value="GAMMA-GLUTAMYLCYCLOTRANSFERASE"/>
    <property type="match status" value="1"/>
</dbReference>
<dbReference type="Gene3D" id="3.10.490.10">
    <property type="entry name" value="Gamma-glutamyl cyclotransferase-like"/>
    <property type="match status" value="1"/>
</dbReference>
<feature type="transmembrane region" description="Helical" evidence="6">
    <location>
        <begin position="259"/>
        <end position="280"/>
    </location>
</feature>
<gene>
    <name evidence="7" type="ORF">AMS68_005636</name>
</gene>
<feature type="binding site" evidence="4">
    <location>
        <position position="220"/>
    </location>
    <ligand>
        <name>substrate</name>
    </ligand>
</feature>
<dbReference type="OrthoDB" id="2017317at2759"/>
<evidence type="ECO:0000313" key="8">
    <source>
        <dbReference type="Proteomes" id="UP000503462"/>
    </source>
</evidence>
<dbReference type="EMBL" id="CP051142">
    <property type="protein sequence ID" value="QIX00119.1"/>
    <property type="molecule type" value="Genomic_DNA"/>
</dbReference>
<dbReference type="AlphaFoldDB" id="A0A6H0XZS4"/>
<keyword evidence="6" id="KW-0812">Transmembrane</keyword>
<dbReference type="PROSITE" id="PS51257">
    <property type="entry name" value="PROKAR_LIPOPROTEIN"/>
    <property type="match status" value="1"/>
</dbReference>
<feature type="binding site" evidence="4">
    <location>
        <begin position="41"/>
        <end position="46"/>
    </location>
    <ligand>
        <name>substrate</name>
    </ligand>
</feature>
<sequence length="364" mass="40692">MASLKHIPSTSSLSSCIRQAPTQEELTRLSQDDRQRGTVLYLAYGSNLSAEKFRGSRGITPLSQVNVQVPSLRLTFDLPGVPYTEPCFANSGRRDPDKDRPRDIVDFSDETKGSAVKDEDYHKDNWHKGLIGVVYEVTPEDYAHIIATEGGGSGYQDILVDCHPFATSNPKETVPQTPTTTTFKAHTLFAPAPRPGEEPPKHGGRLGRQDPSYAQPSARYLKLITDGAAELNLPYEYQDYLHSIRPFRITTARQRAGQLLLVSTWVPIIMFIFTLGRIFADEKGLNPLWLRQLSGAVFRAVWQSYDLFFKPIFGEGERSIPDGGHVLIRSDYATYDYEKSIALTGDNVLIRDIEVEQVATQSLI</sequence>
<name>A0A6H0XZS4_9PEZI</name>
<dbReference type="InterPro" id="IPR017939">
    <property type="entry name" value="G-Glutamylcylcotransferase"/>
</dbReference>
<evidence type="ECO:0000256" key="2">
    <source>
        <dbReference type="ARBA" id="ARBA00023239"/>
    </source>
</evidence>
<evidence type="ECO:0000256" key="1">
    <source>
        <dbReference type="ARBA" id="ARBA00012346"/>
    </source>
</evidence>
<keyword evidence="8" id="KW-1185">Reference proteome</keyword>
<evidence type="ECO:0000256" key="6">
    <source>
        <dbReference type="SAM" id="Phobius"/>
    </source>
</evidence>
<evidence type="ECO:0000313" key="7">
    <source>
        <dbReference type="EMBL" id="QIX00119.1"/>
    </source>
</evidence>
<feature type="region of interest" description="Disordered" evidence="5">
    <location>
        <begin position="86"/>
        <end position="105"/>
    </location>
</feature>
<dbReference type="PANTHER" id="PTHR12935">
    <property type="entry name" value="GAMMA-GLUTAMYLCYCLOTRANSFERASE"/>
    <property type="match status" value="1"/>
</dbReference>
<feature type="active site" description="Proton acceptor" evidence="3">
    <location>
        <position position="149"/>
    </location>
</feature>
<dbReference type="GO" id="GO:0003839">
    <property type="term" value="F:gamma-glutamylcyclotransferase activity"/>
    <property type="evidence" value="ECO:0007669"/>
    <property type="project" value="UniProtKB-EC"/>
</dbReference>
<dbReference type="Proteomes" id="UP000503462">
    <property type="component" value="Chromosome 4"/>
</dbReference>
<reference evidence="7 8" key="1">
    <citation type="journal article" date="2016" name="Sci. Rep.">
        <title>Peltaster fructicola genome reveals evolution from an invasive phytopathogen to an ectophytic parasite.</title>
        <authorList>
            <person name="Xu C."/>
            <person name="Chen H."/>
            <person name="Gleason M.L."/>
            <person name="Xu J.R."/>
            <person name="Liu H."/>
            <person name="Zhang R."/>
            <person name="Sun G."/>
        </authorList>
    </citation>
    <scope>NUCLEOTIDE SEQUENCE [LARGE SCALE GENOMIC DNA]</scope>
    <source>
        <strain evidence="7 8">LNHT1506</strain>
    </source>
</reference>